<proteinExistence type="predicted"/>
<organism evidence="1 2">
    <name type="scientific">Cannabis sativa</name>
    <name type="common">Hemp</name>
    <name type="synonym">Marijuana</name>
    <dbReference type="NCBI Taxonomy" id="3483"/>
    <lineage>
        <taxon>Eukaryota</taxon>
        <taxon>Viridiplantae</taxon>
        <taxon>Streptophyta</taxon>
        <taxon>Embryophyta</taxon>
        <taxon>Tracheophyta</taxon>
        <taxon>Spermatophyta</taxon>
        <taxon>Magnoliopsida</taxon>
        <taxon>eudicotyledons</taxon>
        <taxon>Gunneridae</taxon>
        <taxon>Pentapetalae</taxon>
        <taxon>rosids</taxon>
        <taxon>fabids</taxon>
        <taxon>Rosales</taxon>
        <taxon>Cannabaceae</taxon>
        <taxon>Cannabis</taxon>
    </lineage>
</organism>
<protein>
    <submittedName>
        <fullName evidence="1">Uncharacterized protein</fullName>
    </submittedName>
</protein>
<name>A0A7J6FT80_CANSA</name>
<accession>A0A7J6FT80</accession>
<gene>
    <name evidence="1" type="ORF">F8388_007791</name>
</gene>
<dbReference type="AlphaFoldDB" id="A0A7J6FT80"/>
<evidence type="ECO:0000313" key="2">
    <source>
        <dbReference type="Proteomes" id="UP000525078"/>
    </source>
</evidence>
<comment type="caution">
    <text evidence="1">The sequence shown here is derived from an EMBL/GenBank/DDBJ whole genome shotgun (WGS) entry which is preliminary data.</text>
</comment>
<sequence>MAFTNAKDDCLVKLCNNKNPEAETSKTAVERSVWEEKAKKWRRTSATGFCKEETSFGGARFFVPNEVATAIEVEKENKQRRFRDIRSVALMLLHKTCPSPSYNYAYLRMVEI</sequence>
<dbReference type="Proteomes" id="UP000525078">
    <property type="component" value="Unassembled WGS sequence"/>
</dbReference>
<reference evidence="1 2" key="1">
    <citation type="journal article" date="2020" name="bioRxiv">
        <title>Sequence and annotation of 42 cannabis genomes reveals extensive copy number variation in cannabinoid synthesis and pathogen resistance genes.</title>
        <authorList>
            <person name="Mckernan K.J."/>
            <person name="Helbert Y."/>
            <person name="Kane L.T."/>
            <person name="Ebling H."/>
            <person name="Zhang L."/>
            <person name="Liu B."/>
            <person name="Eaton Z."/>
            <person name="Mclaughlin S."/>
            <person name="Kingan S."/>
            <person name="Baybayan P."/>
            <person name="Concepcion G."/>
            <person name="Jordan M."/>
            <person name="Riva A."/>
            <person name="Barbazuk W."/>
            <person name="Harkins T."/>
        </authorList>
    </citation>
    <scope>NUCLEOTIDE SEQUENCE [LARGE SCALE GENOMIC DNA]</scope>
    <source>
        <strain evidence="2">cv. Jamaican Lion 4</strain>
        <tissue evidence="1">Leaf</tissue>
    </source>
</reference>
<evidence type="ECO:0000313" key="1">
    <source>
        <dbReference type="EMBL" id="KAF4373885.1"/>
    </source>
</evidence>
<dbReference type="EMBL" id="JAATIP010000098">
    <property type="protein sequence ID" value="KAF4373885.1"/>
    <property type="molecule type" value="Genomic_DNA"/>
</dbReference>